<comment type="caution">
    <text evidence="3">The sequence shown here is derived from an EMBL/GenBank/DDBJ whole genome shotgun (WGS) entry which is preliminary data.</text>
</comment>
<gene>
    <name evidence="3" type="ORF">niasHT_001506</name>
</gene>
<dbReference type="InterPro" id="IPR012340">
    <property type="entry name" value="NA-bd_OB-fold"/>
</dbReference>
<dbReference type="Proteomes" id="UP001620626">
    <property type="component" value="Unassembled WGS sequence"/>
</dbReference>
<dbReference type="SUPFAM" id="SSF50249">
    <property type="entry name" value="Nucleic acid-binding proteins"/>
    <property type="match status" value="1"/>
</dbReference>
<sequence length="193" mass="22002">MVDDFPTDLKHLRDMIQFGSSGLFYARVRVTDLQFSLYKACPLKRKAMLCKKKLDEELYCASCDHRANKPTRNLYMRLELQDCEDPEISQTATVFSAVAEHYLKLKVEQFAKMVEEQSGQLEALLKSKIEQTVAVKLSIKQENREIEGDEEASPDGQMNVDTNNEDGEIIEIESSSVNSEAAYSPPKKRTKKN</sequence>
<dbReference type="InterPro" id="IPR013955">
    <property type="entry name" value="Rep_factor-A_C"/>
</dbReference>
<protein>
    <recommendedName>
        <fullName evidence="2">Replication factor A C-terminal domain-containing protein</fullName>
    </recommendedName>
</protein>
<feature type="domain" description="Replication factor A C-terminal" evidence="2">
    <location>
        <begin position="28"/>
        <end position="144"/>
    </location>
</feature>
<evidence type="ECO:0000259" key="2">
    <source>
        <dbReference type="Pfam" id="PF08646"/>
    </source>
</evidence>
<keyword evidence="4" id="KW-1185">Reference proteome</keyword>
<reference evidence="3 4" key="1">
    <citation type="submission" date="2024-10" db="EMBL/GenBank/DDBJ databases">
        <authorList>
            <person name="Kim D."/>
        </authorList>
    </citation>
    <scope>NUCLEOTIDE SEQUENCE [LARGE SCALE GENOMIC DNA]</scope>
    <source>
        <strain evidence="3">BH-2024</strain>
    </source>
</reference>
<proteinExistence type="predicted"/>
<feature type="region of interest" description="Disordered" evidence="1">
    <location>
        <begin position="144"/>
        <end position="193"/>
    </location>
</feature>
<evidence type="ECO:0000313" key="3">
    <source>
        <dbReference type="EMBL" id="KAL3125988.1"/>
    </source>
</evidence>
<dbReference type="AlphaFoldDB" id="A0ABD2MEV8"/>
<name>A0ABD2MEV8_9BILA</name>
<dbReference type="EMBL" id="JBICBT010000013">
    <property type="protein sequence ID" value="KAL3125988.1"/>
    <property type="molecule type" value="Genomic_DNA"/>
</dbReference>
<dbReference type="Gene3D" id="2.40.50.140">
    <property type="entry name" value="Nucleic acid-binding proteins"/>
    <property type="match status" value="1"/>
</dbReference>
<dbReference type="Pfam" id="PF08646">
    <property type="entry name" value="Rep_fac-A_C"/>
    <property type="match status" value="1"/>
</dbReference>
<evidence type="ECO:0000256" key="1">
    <source>
        <dbReference type="SAM" id="MobiDB-lite"/>
    </source>
</evidence>
<organism evidence="3 4">
    <name type="scientific">Heterodera trifolii</name>
    <dbReference type="NCBI Taxonomy" id="157864"/>
    <lineage>
        <taxon>Eukaryota</taxon>
        <taxon>Metazoa</taxon>
        <taxon>Ecdysozoa</taxon>
        <taxon>Nematoda</taxon>
        <taxon>Chromadorea</taxon>
        <taxon>Rhabditida</taxon>
        <taxon>Tylenchina</taxon>
        <taxon>Tylenchomorpha</taxon>
        <taxon>Tylenchoidea</taxon>
        <taxon>Heteroderidae</taxon>
        <taxon>Heteroderinae</taxon>
        <taxon>Heterodera</taxon>
    </lineage>
</organism>
<evidence type="ECO:0000313" key="4">
    <source>
        <dbReference type="Proteomes" id="UP001620626"/>
    </source>
</evidence>
<accession>A0ABD2MEV8</accession>